<dbReference type="GO" id="GO:0008483">
    <property type="term" value="F:transaminase activity"/>
    <property type="evidence" value="ECO:0007669"/>
    <property type="project" value="UniProtKB-KW"/>
</dbReference>
<evidence type="ECO:0000313" key="8">
    <source>
        <dbReference type="EMBL" id="KAJ8907675.1"/>
    </source>
</evidence>
<evidence type="ECO:0000256" key="1">
    <source>
        <dbReference type="ARBA" id="ARBA00001933"/>
    </source>
</evidence>
<dbReference type="SUPFAM" id="SSF53383">
    <property type="entry name" value="PLP-dependent transferases"/>
    <property type="match status" value="1"/>
</dbReference>
<keyword evidence="4" id="KW-0808">Transferase</keyword>
<evidence type="ECO:0000256" key="3">
    <source>
        <dbReference type="ARBA" id="ARBA00022576"/>
    </source>
</evidence>
<dbReference type="CDD" id="cd00609">
    <property type="entry name" value="AAT_like"/>
    <property type="match status" value="1"/>
</dbReference>
<protein>
    <recommendedName>
        <fullName evidence="7">Aminotransferase class I/classII large domain-containing protein</fullName>
    </recommendedName>
</protein>
<reference evidence="8 9" key="1">
    <citation type="journal article" date="2023" name="Nat. Commun.">
        <title>Origin of minicircular mitochondrial genomes in red algae.</title>
        <authorList>
            <person name="Lee Y."/>
            <person name="Cho C.H."/>
            <person name="Lee Y.M."/>
            <person name="Park S.I."/>
            <person name="Yang J.H."/>
            <person name="West J.A."/>
            <person name="Bhattacharya D."/>
            <person name="Yoon H.S."/>
        </authorList>
    </citation>
    <scope>NUCLEOTIDE SEQUENCE [LARGE SCALE GENOMIC DNA]</scope>
    <source>
        <strain evidence="8 9">CCMP1338</strain>
        <tissue evidence="8">Whole cell</tissue>
    </source>
</reference>
<dbReference type="Gene3D" id="3.40.640.10">
    <property type="entry name" value="Type I PLP-dependent aspartate aminotransferase-like (Major domain)"/>
    <property type="match status" value="1"/>
</dbReference>
<dbReference type="PANTHER" id="PTHR11751">
    <property type="entry name" value="ALANINE AMINOTRANSFERASE"/>
    <property type="match status" value="1"/>
</dbReference>
<dbReference type="EMBL" id="JAMWBK010000002">
    <property type="protein sequence ID" value="KAJ8907675.1"/>
    <property type="molecule type" value="Genomic_DNA"/>
</dbReference>
<dbReference type="Gene3D" id="1.10.287.1970">
    <property type="match status" value="1"/>
</dbReference>
<evidence type="ECO:0000256" key="6">
    <source>
        <dbReference type="ARBA" id="ARBA00025785"/>
    </source>
</evidence>
<sequence>MTVGLKTEEVTELALHRSTLNENVLKAEYAVRGKLYQAAVERAESGKKVIYTNVGNPHALGQKPITFMRQVLALVNYPALMEQPELASHFPKDVVERAKTYIANTPGGTGAYQDSRGNAYVRQEVADFLTERDGYPAKFEDIYLTDGASQGISLCLFLAIRGRSDGILTPVPQYPLYSASIELRNGTKCSYYLDEESGWGLSIAELERSVKEARSNGVLPRAIVIINPGNPTGQCLTVNNMEAIVRFCVREKIAILADEVYQTNVYPEGSKFVSFLKVVQDMGQEAKNCQLISFHTVSKGVVGECGRRGGFFHVHNIPEGVVEQMYKVMSTSLSANVEGMLVVGMMVNPPKVGDESYELYFKETNGILESLKRRAKMIYDAFSSMRGISCNPVEGALYCYPNVKIPAEAVEAAKKKDIAPDVLYCLELLDATGICTIPGSGFHQKEGTFHLRTTILPPEDEFEQIVKDFMDFHEGFLSKYNAAEDF</sequence>
<feature type="domain" description="Aminotransferase class I/classII large" evidence="7">
    <location>
        <begin position="90"/>
        <end position="466"/>
    </location>
</feature>
<dbReference type="GO" id="GO:0030170">
    <property type="term" value="F:pyridoxal phosphate binding"/>
    <property type="evidence" value="ECO:0007669"/>
    <property type="project" value="InterPro"/>
</dbReference>
<gene>
    <name evidence="8" type="ORF">NDN08_007782</name>
</gene>
<dbReference type="Pfam" id="PF00155">
    <property type="entry name" value="Aminotran_1_2"/>
    <property type="match status" value="1"/>
</dbReference>
<comment type="caution">
    <text evidence="8">The sequence shown here is derived from an EMBL/GenBank/DDBJ whole genome shotgun (WGS) entry which is preliminary data.</text>
</comment>
<dbReference type="AlphaFoldDB" id="A0AAV8UZQ7"/>
<dbReference type="InterPro" id="IPR015424">
    <property type="entry name" value="PyrdxlP-dep_Trfase"/>
</dbReference>
<accession>A0AAV8UZQ7</accession>
<comment type="cofactor">
    <cofactor evidence="1">
        <name>pyridoxal 5'-phosphate</name>
        <dbReference type="ChEBI" id="CHEBI:597326"/>
    </cofactor>
</comment>
<organism evidence="8 9">
    <name type="scientific">Rhodosorus marinus</name>
    <dbReference type="NCBI Taxonomy" id="101924"/>
    <lineage>
        <taxon>Eukaryota</taxon>
        <taxon>Rhodophyta</taxon>
        <taxon>Stylonematophyceae</taxon>
        <taxon>Stylonematales</taxon>
        <taxon>Stylonemataceae</taxon>
        <taxon>Rhodosorus</taxon>
    </lineage>
</organism>
<dbReference type="InterPro" id="IPR015422">
    <property type="entry name" value="PyrdxlP-dep_Trfase_small"/>
</dbReference>
<dbReference type="FunFam" id="3.90.1150.10:FF:000010">
    <property type="entry name" value="Alanine aminotransferase 2"/>
    <property type="match status" value="1"/>
</dbReference>
<evidence type="ECO:0000259" key="7">
    <source>
        <dbReference type="Pfam" id="PF00155"/>
    </source>
</evidence>
<dbReference type="InterPro" id="IPR004839">
    <property type="entry name" value="Aminotransferase_I/II_large"/>
</dbReference>
<keyword evidence="9" id="KW-1185">Reference proteome</keyword>
<evidence type="ECO:0000256" key="5">
    <source>
        <dbReference type="ARBA" id="ARBA00022898"/>
    </source>
</evidence>
<dbReference type="PANTHER" id="PTHR11751:SF29">
    <property type="entry name" value="ALANINE TRANSAMINASE"/>
    <property type="match status" value="1"/>
</dbReference>
<comment type="subunit">
    <text evidence="2">Homodimer.</text>
</comment>
<keyword evidence="5" id="KW-0663">Pyridoxal phosphate</keyword>
<name>A0AAV8UZQ7_9RHOD</name>
<dbReference type="InterPro" id="IPR045088">
    <property type="entry name" value="ALAT1/2-like"/>
</dbReference>
<comment type="similarity">
    <text evidence="6">Belongs to the class-I pyridoxal-phosphate-dependent aminotransferase family. Alanine aminotransferase subfamily.</text>
</comment>
<evidence type="ECO:0000256" key="2">
    <source>
        <dbReference type="ARBA" id="ARBA00011738"/>
    </source>
</evidence>
<dbReference type="FunFam" id="1.10.287.1970:FF:000001">
    <property type="entry name" value="Alanine aminotransferase 2"/>
    <property type="match status" value="1"/>
</dbReference>
<dbReference type="FunFam" id="3.40.640.10:FF:000012">
    <property type="entry name" value="alanine aminotransferase 2"/>
    <property type="match status" value="1"/>
</dbReference>
<dbReference type="Proteomes" id="UP001157974">
    <property type="component" value="Unassembled WGS sequence"/>
</dbReference>
<dbReference type="InterPro" id="IPR015421">
    <property type="entry name" value="PyrdxlP-dep_Trfase_major"/>
</dbReference>
<evidence type="ECO:0000256" key="4">
    <source>
        <dbReference type="ARBA" id="ARBA00022679"/>
    </source>
</evidence>
<keyword evidence="3" id="KW-0032">Aminotransferase</keyword>
<dbReference type="Gene3D" id="3.90.1150.10">
    <property type="entry name" value="Aspartate Aminotransferase, domain 1"/>
    <property type="match status" value="1"/>
</dbReference>
<evidence type="ECO:0000313" key="9">
    <source>
        <dbReference type="Proteomes" id="UP001157974"/>
    </source>
</evidence>
<proteinExistence type="inferred from homology"/>